<comment type="caution">
    <text evidence="6">The sequence shown here is derived from an EMBL/GenBank/DDBJ whole genome shotgun (WGS) entry which is preliminary data.</text>
</comment>
<evidence type="ECO:0000256" key="3">
    <source>
        <dbReference type="ARBA" id="ARBA00023004"/>
    </source>
</evidence>
<organism evidence="6 7">
    <name type="scientific">Xanthoceras sorbifolium</name>
    <dbReference type="NCBI Taxonomy" id="99658"/>
    <lineage>
        <taxon>Eukaryota</taxon>
        <taxon>Viridiplantae</taxon>
        <taxon>Streptophyta</taxon>
        <taxon>Embryophyta</taxon>
        <taxon>Tracheophyta</taxon>
        <taxon>Spermatophyta</taxon>
        <taxon>Magnoliopsida</taxon>
        <taxon>eudicotyledons</taxon>
        <taxon>Gunneridae</taxon>
        <taxon>Pentapetalae</taxon>
        <taxon>rosids</taxon>
        <taxon>malvids</taxon>
        <taxon>Sapindales</taxon>
        <taxon>Sapindaceae</taxon>
        <taxon>Xanthoceroideae</taxon>
        <taxon>Xanthoceras</taxon>
    </lineage>
</organism>
<evidence type="ECO:0000313" key="6">
    <source>
        <dbReference type="EMBL" id="KAH7576202.1"/>
    </source>
</evidence>
<comment type="similarity">
    <text evidence="1 4">Belongs to the iron/ascorbate-dependent oxidoreductase family.</text>
</comment>
<keyword evidence="2 4" id="KW-0479">Metal-binding</keyword>
<dbReference type="PANTHER" id="PTHR47991">
    <property type="entry name" value="OXOGLUTARATE/IRON-DEPENDENT DIOXYGENASE"/>
    <property type="match status" value="1"/>
</dbReference>
<name>A0ABQ8IHQ4_9ROSI</name>
<evidence type="ECO:0000256" key="1">
    <source>
        <dbReference type="ARBA" id="ARBA00008056"/>
    </source>
</evidence>
<dbReference type="EMBL" id="JAFEMO010000001">
    <property type="protein sequence ID" value="KAH7576202.1"/>
    <property type="molecule type" value="Genomic_DNA"/>
</dbReference>
<dbReference type="InterPro" id="IPR027443">
    <property type="entry name" value="IPNS-like_sf"/>
</dbReference>
<evidence type="ECO:0000259" key="5">
    <source>
        <dbReference type="PROSITE" id="PS51471"/>
    </source>
</evidence>
<keyword evidence="7" id="KW-1185">Reference proteome</keyword>
<keyword evidence="3 4" id="KW-0408">Iron</keyword>
<dbReference type="SUPFAM" id="SSF51197">
    <property type="entry name" value="Clavaminate synthase-like"/>
    <property type="match status" value="2"/>
</dbReference>
<dbReference type="Pfam" id="PF14226">
    <property type="entry name" value="DIOX_N"/>
    <property type="match status" value="2"/>
</dbReference>
<dbReference type="InterPro" id="IPR026992">
    <property type="entry name" value="DIOX_N"/>
</dbReference>
<dbReference type="InterPro" id="IPR044861">
    <property type="entry name" value="IPNS-like_FE2OG_OXY"/>
</dbReference>
<dbReference type="Pfam" id="PF03171">
    <property type="entry name" value="2OG-FeII_Oxy"/>
    <property type="match status" value="1"/>
</dbReference>
<proteinExistence type="inferred from homology"/>
<accession>A0ABQ8IHQ4</accession>
<reference evidence="6 7" key="1">
    <citation type="submission" date="2021-02" db="EMBL/GenBank/DDBJ databases">
        <title>Plant Genome Project.</title>
        <authorList>
            <person name="Zhang R.-G."/>
        </authorList>
    </citation>
    <scope>NUCLEOTIDE SEQUENCE [LARGE SCALE GENOMIC DNA]</scope>
    <source>
        <tissue evidence="6">Leaves</tissue>
    </source>
</reference>
<evidence type="ECO:0000256" key="2">
    <source>
        <dbReference type="ARBA" id="ARBA00022723"/>
    </source>
</evidence>
<dbReference type="Gene3D" id="2.60.120.330">
    <property type="entry name" value="B-lactam Antibiotic, Isopenicillin N Synthase, Chain"/>
    <property type="match status" value="2"/>
</dbReference>
<dbReference type="InterPro" id="IPR005123">
    <property type="entry name" value="Oxoglu/Fe-dep_dioxygenase_dom"/>
</dbReference>
<feature type="domain" description="Fe2OG dioxygenase" evidence="5">
    <location>
        <begin position="333"/>
        <end position="433"/>
    </location>
</feature>
<dbReference type="PROSITE" id="PS51471">
    <property type="entry name" value="FE2OG_OXY"/>
    <property type="match status" value="1"/>
</dbReference>
<evidence type="ECO:0000256" key="4">
    <source>
        <dbReference type="RuleBase" id="RU003682"/>
    </source>
</evidence>
<gene>
    <name evidence="6" type="ORF">JRO89_XS01G0011800</name>
</gene>
<protein>
    <recommendedName>
        <fullName evidence="5">Fe2OG dioxygenase domain-containing protein</fullName>
    </recommendedName>
</protein>
<dbReference type="Proteomes" id="UP000827721">
    <property type="component" value="Unassembled WGS sequence"/>
</dbReference>
<evidence type="ECO:0000313" key="7">
    <source>
        <dbReference type="Proteomes" id="UP000827721"/>
    </source>
</evidence>
<keyword evidence="4" id="KW-0560">Oxidoreductase</keyword>
<sequence length="484" mass="54692">MEGEGERSYTSAMTLNKLGVPHVPHRYVLPPSERPSPIANSSNTLPIIDISSLQDLTLRSHTVDEIRRACKEIRFFQVINHEISLSIIKDALDIATEFFNLPIKDKLLLESDNVYDPLMRDTSKRGDTNTIKDGACISEGERSYTSAMTLNKLGVPHVPHRYVLPPSERPIPIANSSNTLPIIDISSLQDPTLRFHTVDEIRRACKEIGFFQVINHGIPLSIMKEAIATATEFFNLPIEEKLLLESDNVYDPVRYGTSLNHTTDKVHFWRDFIKHYSHPISKWIHLWPLNPPDYKEKMGNYAKAVQVLQKQLLEAVLESLGLNLNYLDKEIEEGMQAMAVNCYPACPEPDLTLGMPPHSDYGSITILLQNYQGLQLKDQNDNWLSVPAVEGALLVQLGDQLEVLSNGNYRSVVHRVTVSKEKKRLSIVSLHSLALNKKIGPASKLVDDLNPVSYKEFSFNEFLDFISSNDITKGRFINTLKRNP</sequence>
<dbReference type="InterPro" id="IPR050295">
    <property type="entry name" value="Plant_2OG-oxidoreductases"/>
</dbReference>